<accession>A0A2P2DE10</accession>
<name>A0A2P2DE10_9LEPT</name>
<dbReference type="Proteomes" id="UP000245206">
    <property type="component" value="Unassembled WGS sequence"/>
</dbReference>
<dbReference type="AlphaFoldDB" id="A0A2P2DE10"/>
<proteinExistence type="predicted"/>
<reference evidence="2" key="1">
    <citation type="journal article" date="2019" name="Microbiol. Immunol.">
        <title>Molecular and phenotypic characterization of Leptospira johnsonii sp. nov., Leptospira ellinghausenii sp. nov. and Leptospira ryugenii sp. nov. isolated from soil and water in Japan.</title>
        <authorList>
            <person name="Masuzawa T."/>
            <person name="Saito M."/>
            <person name="Nakao R."/>
            <person name="Nikaido Y."/>
            <person name="Matsumoto M."/>
            <person name="Ogawa M."/>
            <person name="Yokoyama M."/>
            <person name="Hidaka Y."/>
            <person name="Tomita J."/>
            <person name="Sakakibara K."/>
            <person name="Suzuki K."/>
            <person name="Yasuda S."/>
            <person name="Sato H."/>
            <person name="Yamaguchi M."/>
            <person name="Yoshida S.I."/>
            <person name="Koizumi N."/>
            <person name="Kawamura Y."/>
        </authorList>
    </citation>
    <scope>NUCLEOTIDE SEQUENCE [LARGE SCALE GENOMIC DNA]</scope>
    <source>
        <strain evidence="2">E18</strain>
    </source>
</reference>
<evidence type="ECO:0000313" key="1">
    <source>
        <dbReference type="EMBL" id="GBF42856.1"/>
    </source>
</evidence>
<dbReference type="RefSeq" id="WP_108959886.1">
    <property type="nucleotide sequence ID" value="NZ_BFAZ01000009.1"/>
</dbReference>
<protein>
    <submittedName>
        <fullName evidence="1">Uncharacterized protein</fullName>
    </submittedName>
</protein>
<dbReference type="EMBL" id="BFAZ01000009">
    <property type="protein sequence ID" value="GBF42856.1"/>
    <property type="molecule type" value="Genomic_DNA"/>
</dbReference>
<dbReference type="NCBIfam" id="NF047486">
    <property type="entry name" value="LA_1737_Cterm"/>
    <property type="match status" value="1"/>
</dbReference>
<gene>
    <name evidence="1" type="ORF">LPTSP2_21480</name>
</gene>
<keyword evidence="2" id="KW-1185">Reference proteome</keyword>
<sequence>MNQKQNVDPLKLHHLLPCLIFFLVFPITAKSWPDLESEREVQIYGSERSKKYRASNILYDIEDWKDHYSVKAMGVYRYYDYPLSKSKTFFPFYDHLQSKIDNREFKRIMNYNVTKENDSVHKSIYPLVFWGNHANNSHLIAIPFLYQKNRENQSTFGFPVLPFIVYKNKEEVGADHLNYYRLFTLFHFETSGKRGLNEVSFTPLFYYSKENYLFFPLLLYYQNYRTTYHEYWLGPLYYSKNQSKEERLFVLFPFVGSYVSTKREFDFIFPIYLNLKDKEDDYHINLFWYTKVHDTSVNLATNKGNVYLDYDFGLFYNLFGISKRSRMIIGNSLKRSEVISSKPEIRKKREFNRENSEQFTGYQLLFGIFSYEVADTQKHIRLLPFAWFTWDESSEDRVVLLPPFFPIWLSYVSDDLEYKIIFPFYGKQKDKSSEIHSYFLNGYIQEEYQLNHRIEKSFFWPIVNVYQSDIDFGHRVLPFYIHNQTKTDVSSKSNTYTLISNYTKISNKTYESKEFLIWPVWISYHSYQYASKDPNTTIWITPFFYRNKDTSSIRTNLLWFVDWEYEYNSPIPAKDKIEVVPSEKKVKLSHLLFFPFYYSDSSFSIIPFSFNHWGESEFTTFTLLNYYQHKKEGHYYNLLYLLESENNTSVYQLRSFWDYLFSFQRRNKEIDRLTLLWLGYDQTQSKKTINFSPLIRTTESEGETSSMYGPLLYYVSKSNEEKTELGILGIGYYHNETKSDKQYATYVLLGVVYQEKTELERGFVKRGSLWGWLWEYQTEENGYEKFSILKLFSYSKEPDGSKKILGISI</sequence>
<dbReference type="OrthoDB" id="341491at2"/>
<comment type="caution">
    <text evidence="1">The sequence shown here is derived from an EMBL/GenBank/DDBJ whole genome shotgun (WGS) entry which is preliminary data.</text>
</comment>
<evidence type="ECO:0000313" key="2">
    <source>
        <dbReference type="Proteomes" id="UP000245206"/>
    </source>
</evidence>
<organism evidence="1 2">
    <name type="scientific">Leptospira ellinghausenii</name>
    <dbReference type="NCBI Taxonomy" id="1917822"/>
    <lineage>
        <taxon>Bacteria</taxon>
        <taxon>Pseudomonadati</taxon>
        <taxon>Spirochaetota</taxon>
        <taxon>Spirochaetia</taxon>
        <taxon>Leptospirales</taxon>
        <taxon>Leptospiraceae</taxon>
        <taxon>Leptospira</taxon>
    </lineage>
</organism>